<gene>
    <name evidence="2" type="ORF">NBR_LOCUS9813</name>
</gene>
<keyword evidence="3" id="KW-1185">Reference proteome</keyword>
<reference evidence="4" key="1">
    <citation type="submission" date="2017-02" db="UniProtKB">
        <authorList>
            <consortium name="WormBaseParasite"/>
        </authorList>
    </citation>
    <scope>IDENTIFICATION</scope>
</reference>
<dbReference type="AlphaFoldDB" id="A0A0N4Y294"/>
<dbReference type="Proteomes" id="UP000271162">
    <property type="component" value="Unassembled WGS sequence"/>
</dbReference>
<feature type="region of interest" description="Disordered" evidence="1">
    <location>
        <begin position="1"/>
        <end position="84"/>
    </location>
</feature>
<sequence>MPIDNRFTDTISRNTSVQSAIERFDQRKPMVMQNQPRPSKYETQLVPPVPLPRKTSSASPPRDSVEIRPERAKSHPTPSTGANLVRPARDDIIYHPQRVANNQSQFRPNNFGAAITGVYQQSMNSTPVDDDDGYDEELEILPRRKESDPAKSGVTEPIFPAPQLQSTSLLGQRCTALDEDQPQIAQLYSIITVHRGRKCKSNAKTLGHIMRNPDVDDLNEE</sequence>
<evidence type="ECO:0000256" key="1">
    <source>
        <dbReference type="SAM" id="MobiDB-lite"/>
    </source>
</evidence>
<organism evidence="4">
    <name type="scientific">Nippostrongylus brasiliensis</name>
    <name type="common">Rat hookworm</name>
    <dbReference type="NCBI Taxonomy" id="27835"/>
    <lineage>
        <taxon>Eukaryota</taxon>
        <taxon>Metazoa</taxon>
        <taxon>Ecdysozoa</taxon>
        <taxon>Nematoda</taxon>
        <taxon>Chromadorea</taxon>
        <taxon>Rhabditida</taxon>
        <taxon>Rhabditina</taxon>
        <taxon>Rhabditomorpha</taxon>
        <taxon>Strongyloidea</taxon>
        <taxon>Heligmosomidae</taxon>
        <taxon>Nippostrongylus</taxon>
    </lineage>
</organism>
<accession>A0A0N4Y294</accession>
<dbReference type="OMA" id="RVANNQS"/>
<reference evidence="2 3" key="2">
    <citation type="submission" date="2018-11" db="EMBL/GenBank/DDBJ databases">
        <authorList>
            <consortium name="Pathogen Informatics"/>
        </authorList>
    </citation>
    <scope>NUCLEOTIDE SEQUENCE [LARGE SCALE GENOMIC DNA]</scope>
</reference>
<dbReference type="EMBL" id="UYSL01020202">
    <property type="protein sequence ID" value="VDL73402.1"/>
    <property type="molecule type" value="Genomic_DNA"/>
</dbReference>
<evidence type="ECO:0000313" key="4">
    <source>
        <dbReference type="WBParaSite" id="NBR_0000981201-mRNA-1"/>
    </source>
</evidence>
<name>A0A0N4Y294_NIPBR</name>
<evidence type="ECO:0000313" key="3">
    <source>
        <dbReference type="Proteomes" id="UP000271162"/>
    </source>
</evidence>
<feature type="compositionally biased region" description="Polar residues" evidence="1">
    <location>
        <begin position="8"/>
        <end position="19"/>
    </location>
</feature>
<feature type="compositionally biased region" description="Basic and acidic residues" evidence="1">
    <location>
        <begin position="63"/>
        <end position="73"/>
    </location>
</feature>
<proteinExistence type="predicted"/>
<dbReference type="WBParaSite" id="NBR_0000981201-mRNA-1">
    <property type="protein sequence ID" value="NBR_0000981201-mRNA-1"/>
    <property type="gene ID" value="NBR_0000981201"/>
</dbReference>
<protein>
    <submittedName>
        <fullName evidence="2 4">Uncharacterized protein</fullName>
    </submittedName>
</protein>
<evidence type="ECO:0000313" key="2">
    <source>
        <dbReference type="EMBL" id="VDL73402.1"/>
    </source>
</evidence>